<dbReference type="GO" id="GO:0020037">
    <property type="term" value="F:heme binding"/>
    <property type="evidence" value="ECO:0007669"/>
    <property type="project" value="InterPro"/>
</dbReference>
<gene>
    <name evidence="6" type="ORF">DQQ10_06595</name>
</gene>
<dbReference type="Pfam" id="PF00034">
    <property type="entry name" value="Cytochrom_C"/>
    <property type="match status" value="1"/>
</dbReference>
<dbReference type="GO" id="GO:0046872">
    <property type="term" value="F:metal ion binding"/>
    <property type="evidence" value="ECO:0007669"/>
    <property type="project" value="UniProtKB-KW"/>
</dbReference>
<name>A0A364Y5X8_9BACT</name>
<dbReference type="InterPro" id="IPR009056">
    <property type="entry name" value="Cyt_c-like_dom"/>
</dbReference>
<reference evidence="6 7" key="1">
    <citation type="submission" date="2018-06" db="EMBL/GenBank/DDBJ databases">
        <title>Chryseolinea flavus sp. nov., a member of the phylum Bacteroidetes isolated from soil.</title>
        <authorList>
            <person name="Li Y."/>
            <person name="Wang J."/>
        </authorList>
    </citation>
    <scope>NUCLEOTIDE SEQUENCE [LARGE SCALE GENOMIC DNA]</scope>
    <source>
        <strain evidence="6 7">SDU1-6</strain>
    </source>
</reference>
<evidence type="ECO:0000256" key="4">
    <source>
        <dbReference type="PROSITE-ProRule" id="PRU00433"/>
    </source>
</evidence>
<protein>
    <recommendedName>
        <fullName evidence="5">Cytochrome c domain-containing protein</fullName>
    </recommendedName>
</protein>
<dbReference type="OrthoDB" id="2827525at2"/>
<dbReference type="RefSeq" id="WP_112746028.1">
    <property type="nucleotide sequence ID" value="NZ_QMFY01000002.1"/>
</dbReference>
<evidence type="ECO:0000313" key="6">
    <source>
        <dbReference type="EMBL" id="RAW02205.1"/>
    </source>
</evidence>
<dbReference type="Proteomes" id="UP000251889">
    <property type="component" value="Unassembled WGS sequence"/>
</dbReference>
<evidence type="ECO:0000313" key="7">
    <source>
        <dbReference type="Proteomes" id="UP000251889"/>
    </source>
</evidence>
<organism evidence="6 7">
    <name type="scientific">Pseudochryseolinea flava</name>
    <dbReference type="NCBI Taxonomy" id="2059302"/>
    <lineage>
        <taxon>Bacteria</taxon>
        <taxon>Pseudomonadati</taxon>
        <taxon>Bacteroidota</taxon>
        <taxon>Cytophagia</taxon>
        <taxon>Cytophagales</taxon>
        <taxon>Fulvivirgaceae</taxon>
        <taxon>Pseudochryseolinea</taxon>
    </lineage>
</organism>
<keyword evidence="7" id="KW-1185">Reference proteome</keyword>
<dbReference type="PROSITE" id="PS51257">
    <property type="entry name" value="PROKAR_LIPOPROTEIN"/>
    <property type="match status" value="1"/>
</dbReference>
<comment type="caution">
    <text evidence="6">The sequence shown here is derived from an EMBL/GenBank/DDBJ whole genome shotgun (WGS) entry which is preliminary data.</text>
</comment>
<dbReference type="EMBL" id="QMFY01000002">
    <property type="protein sequence ID" value="RAW02205.1"/>
    <property type="molecule type" value="Genomic_DNA"/>
</dbReference>
<evidence type="ECO:0000259" key="5">
    <source>
        <dbReference type="PROSITE" id="PS51007"/>
    </source>
</evidence>
<dbReference type="PROSITE" id="PS51007">
    <property type="entry name" value="CYTC"/>
    <property type="match status" value="1"/>
</dbReference>
<evidence type="ECO:0000256" key="3">
    <source>
        <dbReference type="ARBA" id="ARBA00023004"/>
    </source>
</evidence>
<dbReference type="Gene3D" id="1.10.760.10">
    <property type="entry name" value="Cytochrome c-like domain"/>
    <property type="match status" value="1"/>
</dbReference>
<keyword evidence="1 4" id="KW-0349">Heme</keyword>
<sequence length="149" mass="17677">MAVRSIFNLWNYQMLNKEPRAFLILLLALVLTSCERTGKKVSEQAIHIEQVRIGQTVFQENCQSCHKMNRRDESMFLEIFDRLPQPSDSYFAKFVRDSKKLKKSGDEYARYLDIHYGSDYEHTFSELTEEEIYDMIQYIKSRCPSAEKQ</sequence>
<dbReference type="SUPFAM" id="SSF46626">
    <property type="entry name" value="Cytochrome c"/>
    <property type="match status" value="1"/>
</dbReference>
<feature type="domain" description="Cytochrome c" evidence="5">
    <location>
        <begin position="49"/>
        <end position="143"/>
    </location>
</feature>
<evidence type="ECO:0000256" key="1">
    <source>
        <dbReference type="ARBA" id="ARBA00022617"/>
    </source>
</evidence>
<dbReference type="InterPro" id="IPR036909">
    <property type="entry name" value="Cyt_c-like_dom_sf"/>
</dbReference>
<evidence type="ECO:0000256" key="2">
    <source>
        <dbReference type="ARBA" id="ARBA00022723"/>
    </source>
</evidence>
<dbReference type="AlphaFoldDB" id="A0A364Y5X8"/>
<keyword evidence="3 4" id="KW-0408">Iron</keyword>
<proteinExistence type="predicted"/>
<dbReference type="GO" id="GO:0009055">
    <property type="term" value="F:electron transfer activity"/>
    <property type="evidence" value="ECO:0007669"/>
    <property type="project" value="InterPro"/>
</dbReference>
<keyword evidence="2 4" id="KW-0479">Metal-binding</keyword>
<accession>A0A364Y5X8</accession>